<gene>
    <name evidence="1" type="primary">CUN062</name>
</gene>
<dbReference type="EMBL" id="AF403738">
    <property type="protein sequence ID" value="AAK94140.1"/>
    <property type="molecule type" value="Genomic_DNA"/>
</dbReference>
<name>Q919L4_NPVCO</name>
<dbReference type="Proteomes" id="UP000006635">
    <property type="component" value="Segment"/>
</dbReference>
<evidence type="ECO:0000313" key="2">
    <source>
        <dbReference type="Proteomes" id="UP000006635"/>
    </source>
</evidence>
<organism evidence="1 2">
    <name type="scientific">Culex nigripalpus nucleopolyhedrovirus (isolate Florida/1997)</name>
    <name type="common">CuniNPV</name>
    <dbReference type="NCBI Taxonomy" id="645993"/>
    <lineage>
        <taxon>Viruses</taxon>
        <taxon>Viruses incertae sedis</taxon>
        <taxon>Naldaviricetes</taxon>
        <taxon>Lefavirales</taxon>
        <taxon>Baculoviridae</taxon>
        <taxon>Deltabaculovirus</taxon>
    </lineage>
</organism>
<dbReference type="KEGG" id="vg:921937"/>
<dbReference type="RefSeq" id="NP_203366.1">
    <property type="nucleotide sequence ID" value="NC_003084.1"/>
</dbReference>
<evidence type="ECO:0000313" key="1">
    <source>
        <dbReference type="EMBL" id="AAK94140.1"/>
    </source>
</evidence>
<sequence>MPMLLYIEQIVPIKSEDGGNAKKKMSEIIISPEDCIHSRYHIELDVSDLDRTTFGIKSTEGVIYASQNVSFVYELNPFLHHLLQLLPPTYNDICGLIFDLGNLFELDTYREAVAEFVKITNMETITTVLNFPIGHSCDYKMLNFKLLVNSDMPLPQPKLELVKLAWDRLVELDEDGDFDIDIMRPTQFLQSPIPIAQTKEKKIDIWFSTDHVAKNSVQFADINKPCDEVEGGYKITTCNIPYNQVRYIL</sequence>
<proteinExistence type="predicted"/>
<organismHost>
    <name type="scientific">Culex nigripalpus</name>
    <dbReference type="NCBI Taxonomy" id="42429"/>
</organismHost>
<accession>Q919L4</accession>
<dbReference type="GeneID" id="921937"/>
<reference evidence="1 2" key="1">
    <citation type="journal article" date="2001" name="J. Virol.">
        <title>Genome sequence of a baculovirus pathogenic for Culex nigripalpus.</title>
        <authorList>
            <person name="Afonso C.L."/>
            <person name="Tulman E.R."/>
            <person name="Lu Z."/>
            <person name="Balinsky C.A."/>
            <person name="Moser B.A."/>
            <person name="Becnel J.J."/>
            <person name="Rock D.L."/>
            <person name="Kutish G.F."/>
        </authorList>
    </citation>
    <scope>NUCLEOTIDE SEQUENCE [LARGE SCALE GENOMIC DNA]</scope>
    <source>
        <strain evidence="2">Isolate Florida/1997</strain>
    </source>
</reference>
<keyword evidence="2" id="KW-1185">Reference proteome</keyword>
<protein>
    <submittedName>
        <fullName evidence="1">Uncharacterized protein</fullName>
    </submittedName>
</protein>